<comment type="caution">
    <text evidence="1">The sequence shown here is derived from an EMBL/GenBank/DDBJ whole genome shotgun (WGS) entry which is preliminary data.</text>
</comment>
<protein>
    <submittedName>
        <fullName evidence="1">Uncharacterized protein</fullName>
    </submittedName>
</protein>
<proteinExistence type="predicted"/>
<dbReference type="AlphaFoldDB" id="A0A413FIA5"/>
<organism evidence="1 2">
    <name type="scientific">Enterocloster asparagiformis</name>
    <dbReference type="NCBI Taxonomy" id="333367"/>
    <lineage>
        <taxon>Bacteria</taxon>
        <taxon>Bacillati</taxon>
        <taxon>Bacillota</taxon>
        <taxon>Clostridia</taxon>
        <taxon>Lachnospirales</taxon>
        <taxon>Lachnospiraceae</taxon>
        <taxon>Enterocloster</taxon>
    </lineage>
</organism>
<evidence type="ECO:0000313" key="1">
    <source>
        <dbReference type="EMBL" id="RGX30988.1"/>
    </source>
</evidence>
<dbReference type="EMBL" id="QSBM01000004">
    <property type="protein sequence ID" value="RGX30988.1"/>
    <property type="molecule type" value="Genomic_DNA"/>
</dbReference>
<gene>
    <name evidence="1" type="ORF">DWV29_07425</name>
</gene>
<accession>A0A413FIA5</accession>
<dbReference type="RefSeq" id="WP_117777245.1">
    <property type="nucleotide sequence ID" value="NZ_JAWRJJ010000373.1"/>
</dbReference>
<dbReference type="Proteomes" id="UP000283880">
    <property type="component" value="Unassembled WGS sequence"/>
</dbReference>
<dbReference type="OrthoDB" id="1937988at2"/>
<sequence length="210" mass="22225">MKKRSRIVSLGVLALTLTMMSTCLMGSTMARYVTEVTGSATAAVAAWSFKADSKDSVGETFTEIYLGDTTHREAYDLKDIAEGVIAPGTKGSFDIVIDGAGSGVGIDYAVKIAAGKDVILPDDLVFSTEAITADKPGSKLDDFSPSGTIDYAAGADSMKKTITVNWEWAFGEDDTAEENKNDNKSADNDWLLNIAITGKQTTPETTTATP</sequence>
<name>A0A413FIA5_9FIRM</name>
<evidence type="ECO:0000313" key="2">
    <source>
        <dbReference type="Proteomes" id="UP000283880"/>
    </source>
</evidence>
<reference evidence="1 2" key="1">
    <citation type="submission" date="2018-08" db="EMBL/GenBank/DDBJ databases">
        <title>A genome reference for cultivated species of the human gut microbiota.</title>
        <authorList>
            <person name="Zou Y."/>
            <person name="Xue W."/>
            <person name="Luo G."/>
        </authorList>
    </citation>
    <scope>NUCLEOTIDE SEQUENCE [LARGE SCALE GENOMIC DNA]</scope>
    <source>
        <strain evidence="1 2">AF04-15</strain>
    </source>
</reference>